<comment type="caution">
    <text evidence="17">The sequence shown here is derived from an EMBL/GenBank/DDBJ whole genome shotgun (WGS) entry which is preliminary data.</text>
</comment>
<feature type="transmembrane region" description="Helical" evidence="16">
    <location>
        <begin position="299"/>
        <end position="320"/>
    </location>
</feature>
<feature type="transmembrane region" description="Helical" evidence="16">
    <location>
        <begin position="75"/>
        <end position="98"/>
    </location>
</feature>
<keyword evidence="8 16" id="KW-0472">Membrane</keyword>
<keyword evidence="2" id="KW-0328">Glycosyltransferase</keyword>
<evidence type="ECO:0000256" key="6">
    <source>
        <dbReference type="ARBA" id="ARBA00022984"/>
    </source>
</evidence>
<comment type="catalytic activity">
    <reaction evidence="15">
        <text>[GlcNAc-(1-&gt;4)-Mur2Ac(oyl-L-Ala-gamma-D-Glu-L-Lys-D-Ala-D-Ala)](n)-di-trans,octa-cis-undecaprenyl diphosphate + beta-D-GlcNAc-(1-&gt;4)-Mur2Ac(oyl-L-Ala-gamma-D-Glu-L-Lys-D-Ala-D-Ala)-di-trans,octa-cis-undecaprenyl diphosphate = [GlcNAc-(1-&gt;4)-Mur2Ac(oyl-L-Ala-gamma-D-Glu-L-Lys-D-Ala-D-Ala)](n+1)-di-trans,octa-cis-undecaprenyl diphosphate + di-trans,octa-cis-undecaprenyl diphosphate + H(+)</text>
        <dbReference type="Rhea" id="RHEA:23708"/>
        <dbReference type="Rhea" id="RHEA-COMP:9602"/>
        <dbReference type="Rhea" id="RHEA-COMP:9603"/>
        <dbReference type="ChEBI" id="CHEBI:15378"/>
        <dbReference type="ChEBI" id="CHEBI:58405"/>
        <dbReference type="ChEBI" id="CHEBI:60033"/>
        <dbReference type="ChEBI" id="CHEBI:78435"/>
        <dbReference type="EC" id="2.4.99.28"/>
    </reaction>
</comment>
<evidence type="ECO:0000256" key="8">
    <source>
        <dbReference type="ARBA" id="ARBA00023136"/>
    </source>
</evidence>
<evidence type="ECO:0000313" key="18">
    <source>
        <dbReference type="Proteomes" id="UP001225134"/>
    </source>
</evidence>
<feature type="transmembrane region" description="Helical" evidence="16">
    <location>
        <begin position="141"/>
        <end position="157"/>
    </location>
</feature>
<evidence type="ECO:0000256" key="5">
    <source>
        <dbReference type="ARBA" id="ARBA00022960"/>
    </source>
</evidence>
<dbReference type="EC" id="2.4.99.28" evidence="14"/>
<evidence type="ECO:0000256" key="9">
    <source>
        <dbReference type="ARBA" id="ARBA00032370"/>
    </source>
</evidence>
<dbReference type="PANTHER" id="PTHR30474:SF2">
    <property type="entry name" value="PEPTIDOGLYCAN GLYCOSYLTRANSFERASE FTSW-RELATED"/>
    <property type="match status" value="1"/>
</dbReference>
<keyword evidence="4 16" id="KW-0812">Transmembrane</keyword>
<evidence type="ECO:0000313" key="17">
    <source>
        <dbReference type="EMBL" id="MDK9580295.1"/>
    </source>
</evidence>
<evidence type="ECO:0000256" key="15">
    <source>
        <dbReference type="ARBA" id="ARBA00049902"/>
    </source>
</evidence>
<feature type="transmembrane region" description="Helical" evidence="16">
    <location>
        <begin position="267"/>
        <end position="287"/>
    </location>
</feature>
<protein>
    <recommendedName>
        <fullName evidence="12">Probable peptidoglycan glycosyltransferase FtsW</fullName>
        <ecNumber evidence="14">2.4.99.28</ecNumber>
    </recommendedName>
    <alternativeName>
        <fullName evidence="13">Cell division protein FtsW</fullName>
    </alternativeName>
    <alternativeName>
        <fullName evidence="10">Cell wall polymerase</fullName>
    </alternativeName>
    <alternativeName>
        <fullName evidence="9">Peptidoglycan polymerase</fullName>
    </alternativeName>
</protein>
<dbReference type="PANTHER" id="PTHR30474">
    <property type="entry name" value="CELL CYCLE PROTEIN"/>
    <property type="match status" value="1"/>
</dbReference>
<evidence type="ECO:0000256" key="4">
    <source>
        <dbReference type="ARBA" id="ARBA00022692"/>
    </source>
</evidence>
<evidence type="ECO:0000256" key="3">
    <source>
        <dbReference type="ARBA" id="ARBA00022679"/>
    </source>
</evidence>
<comment type="similarity">
    <text evidence="11">Belongs to the SEDS family. FtsW subfamily.</text>
</comment>
<evidence type="ECO:0000256" key="10">
    <source>
        <dbReference type="ARBA" id="ARBA00033270"/>
    </source>
</evidence>
<organism evidence="17 18">
    <name type="scientific">Sneathia sanguinegens</name>
    <dbReference type="NCBI Taxonomy" id="40543"/>
    <lineage>
        <taxon>Bacteria</taxon>
        <taxon>Fusobacteriati</taxon>
        <taxon>Fusobacteriota</taxon>
        <taxon>Fusobacteriia</taxon>
        <taxon>Fusobacteriales</taxon>
        <taxon>Leptotrichiaceae</taxon>
        <taxon>Sneathia</taxon>
    </lineage>
</organism>
<evidence type="ECO:0000256" key="12">
    <source>
        <dbReference type="ARBA" id="ARBA00041185"/>
    </source>
</evidence>
<sequence>MNDIEKRKRKILICLFLLTLIGLIFVGSLSQPDAEYNSGNKLKYFYAYIVYIVIGVGMGVLTYAANFWTEKIKKIYISIVLGFIIGILLIAVFAKGVSVNGATRWIRVAGFTIQPSELIKPLVIYIFATIFYEIKEEKNLLMWWIGITAVIVFMVVLQKSKTSAIQLALISYLMLCICSKVKEIIKFIFGAVGLFGGIGIIMFMKDYSTNRVNNFLNGSSVQVNASILAIKSGGIFGRGIGNGLQKYFYLPEAHNDYVFASICEEGGLIFAALIIIIFVILIFNMLVIAFKMKESFNKYLIYGVIFSILNQAILNIGINLNLLPSTGITLPFISYGGSSYVSNMICMGLLFSAINIAQAKKGMYQ</sequence>
<keyword evidence="18" id="KW-1185">Reference proteome</keyword>
<reference evidence="17 18" key="1">
    <citation type="submission" date="2023-06" db="EMBL/GenBank/DDBJ databases">
        <title>Antibody response to the Sneathia vaginalis cytopathogenic toxin A during pregnancy.</title>
        <authorList>
            <person name="Mccoy Z.T."/>
            <person name="Serrano M.G."/>
            <person name="Spaine K."/>
            <person name="Edwards D.J."/>
            <person name="Buck G.A."/>
            <person name="Jefferson K."/>
        </authorList>
    </citation>
    <scope>NUCLEOTIDE SEQUENCE [LARGE SCALE GENOMIC DNA]</scope>
    <source>
        <strain evidence="17 18">CCUG 42621</strain>
    </source>
</reference>
<dbReference type="InterPro" id="IPR001182">
    <property type="entry name" value="FtsW/RodA"/>
</dbReference>
<dbReference type="RefSeq" id="WP_285152664.1">
    <property type="nucleotide sequence ID" value="NZ_JASSPP010000002.1"/>
</dbReference>
<keyword evidence="6" id="KW-0573">Peptidoglycan synthesis</keyword>
<evidence type="ECO:0000256" key="2">
    <source>
        <dbReference type="ARBA" id="ARBA00022676"/>
    </source>
</evidence>
<feature type="transmembrane region" description="Helical" evidence="16">
    <location>
        <begin position="46"/>
        <end position="68"/>
    </location>
</feature>
<keyword evidence="7 16" id="KW-1133">Transmembrane helix</keyword>
<accession>A0ABT7HIF6</accession>
<keyword evidence="5" id="KW-0133">Cell shape</keyword>
<evidence type="ECO:0000256" key="1">
    <source>
        <dbReference type="ARBA" id="ARBA00004141"/>
    </source>
</evidence>
<evidence type="ECO:0000256" key="11">
    <source>
        <dbReference type="ARBA" id="ARBA00038053"/>
    </source>
</evidence>
<feature type="transmembrane region" description="Helical" evidence="16">
    <location>
        <begin position="187"/>
        <end position="204"/>
    </location>
</feature>
<evidence type="ECO:0000256" key="16">
    <source>
        <dbReference type="SAM" id="Phobius"/>
    </source>
</evidence>
<keyword evidence="3" id="KW-0808">Transferase</keyword>
<feature type="transmembrane region" description="Helical" evidence="16">
    <location>
        <begin position="340"/>
        <end position="357"/>
    </location>
</feature>
<comment type="subcellular location">
    <subcellularLocation>
        <location evidence="1">Membrane</location>
        <topology evidence="1">Multi-pass membrane protein</topology>
    </subcellularLocation>
</comment>
<gene>
    <name evidence="17" type="ORF">QQA45_02015</name>
</gene>
<name>A0ABT7HIF6_9FUSO</name>
<evidence type="ECO:0000256" key="7">
    <source>
        <dbReference type="ARBA" id="ARBA00022989"/>
    </source>
</evidence>
<evidence type="ECO:0000256" key="13">
    <source>
        <dbReference type="ARBA" id="ARBA00041418"/>
    </source>
</evidence>
<dbReference type="Proteomes" id="UP001225134">
    <property type="component" value="Unassembled WGS sequence"/>
</dbReference>
<dbReference type="Pfam" id="PF01098">
    <property type="entry name" value="FTSW_RODA_SPOVE"/>
    <property type="match status" value="1"/>
</dbReference>
<dbReference type="EMBL" id="JASSPP010000002">
    <property type="protein sequence ID" value="MDK9580295.1"/>
    <property type="molecule type" value="Genomic_DNA"/>
</dbReference>
<evidence type="ECO:0000256" key="14">
    <source>
        <dbReference type="ARBA" id="ARBA00044770"/>
    </source>
</evidence>
<proteinExistence type="inferred from homology"/>